<name>A0A0K8RDU2_IXORI</name>
<feature type="chain" id="PRO_5005517370" evidence="1">
    <location>
        <begin position="34"/>
        <end position="115"/>
    </location>
</feature>
<dbReference type="AlphaFoldDB" id="A0A0K8RDU2"/>
<accession>A0A0K8RDU2</accession>
<proteinExistence type="evidence at transcript level"/>
<keyword evidence="1" id="KW-0732">Signal</keyword>
<organism evidence="2">
    <name type="scientific">Ixodes ricinus</name>
    <name type="common">Common tick</name>
    <name type="synonym">Acarus ricinus</name>
    <dbReference type="NCBI Taxonomy" id="34613"/>
    <lineage>
        <taxon>Eukaryota</taxon>
        <taxon>Metazoa</taxon>
        <taxon>Ecdysozoa</taxon>
        <taxon>Arthropoda</taxon>
        <taxon>Chelicerata</taxon>
        <taxon>Arachnida</taxon>
        <taxon>Acari</taxon>
        <taxon>Parasitiformes</taxon>
        <taxon>Ixodida</taxon>
        <taxon>Ixodoidea</taxon>
        <taxon>Ixodidae</taxon>
        <taxon>Ixodinae</taxon>
        <taxon>Ixodes</taxon>
    </lineage>
</organism>
<evidence type="ECO:0000313" key="2">
    <source>
        <dbReference type="EMBL" id="JAA68624.1"/>
    </source>
</evidence>
<sequence length="115" mass="12705">MPKTGRLFLMTGNQRMITVLLVLFLHSLHITSAGDPIIMGNFDNLAPQCEENVKNIINGIPNVTEATLQLRECGFDYVCETSRGKRRGWYGLPLGFPCAFNSTCQNGKCKCSSCS</sequence>
<reference evidence="2" key="1">
    <citation type="submission" date="2012-12" db="EMBL/GenBank/DDBJ databases">
        <title>Identification and characterization of a phenylalanine ammonia-lyase gene family in Isatis indigotica Fort.</title>
        <authorList>
            <person name="Liu Q."/>
            <person name="Chen J."/>
            <person name="Zhou X."/>
            <person name="Di P."/>
            <person name="Xiao Y."/>
            <person name="Xuan H."/>
            <person name="Zhang L."/>
            <person name="Chen W."/>
        </authorList>
    </citation>
    <scope>NUCLEOTIDE SEQUENCE</scope>
    <source>
        <tissue evidence="2">Salivary gland</tissue>
    </source>
</reference>
<protein>
    <submittedName>
        <fullName evidence="2">Putative salp15</fullName>
    </submittedName>
</protein>
<evidence type="ECO:0000256" key="1">
    <source>
        <dbReference type="SAM" id="SignalP"/>
    </source>
</evidence>
<dbReference type="EMBL" id="GADI01005184">
    <property type="protein sequence ID" value="JAA68624.1"/>
    <property type="molecule type" value="mRNA"/>
</dbReference>
<feature type="signal peptide" evidence="1">
    <location>
        <begin position="1"/>
        <end position="33"/>
    </location>
</feature>